<comment type="caution">
    <text evidence="6">The sequence shown here is derived from an EMBL/GenBank/DDBJ whole genome shotgun (WGS) entry which is preliminary data.</text>
</comment>
<dbReference type="SUPFAM" id="SSF57184">
    <property type="entry name" value="Growth factor receptor domain"/>
    <property type="match status" value="1"/>
</dbReference>
<name>A0A9Q0M2N5_BLOTA</name>
<organism evidence="6 7">
    <name type="scientific">Blomia tropicalis</name>
    <name type="common">Mite</name>
    <dbReference type="NCBI Taxonomy" id="40697"/>
    <lineage>
        <taxon>Eukaryota</taxon>
        <taxon>Metazoa</taxon>
        <taxon>Ecdysozoa</taxon>
        <taxon>Arthropoda</taxon>
        <taxon>Chelicerata</taxon>
        <taxon>Arachnida</taxon>
        <taxon>Acari</taxon>
        <taxon>Acariformes</taxon>
        <taxon>Sarcoptiformes</taxon>
        <taxon>Astigmata</taxon>
        <taxon>Glycyphagoidea</taxon>
        <taxon>Echimyopodidae</taxon>
        <taxon>Blomia</taxon>
    </lineage>
</organism>
<gene>
    <name evidence="6" type="ORF">RDWZM_008760</name>
</gene>
<dbReference type="PROSITE" id="PS50026">
    <property type="entry name" value="EGF_3"/>
    <property type="match status" value="1"/>
</dbReference>
<evidence type="ECO:0000256" key="3">
    <source>
        <dbReference type="PROSITE-ProRule" id="PRU00076"/>
    </source>
</evidence>
<dbReference type="Gene3D" id="2.10.25.10">
    <property type="entry name" value="Laminin"/>
    <property type="match status" value="1"/>
</dbReference>
<feature type="domain" description="EGF-like" evidence="5">
    <location>
        <begin position="187"/>
        <end position="229"/>
    </location>
</feature>
<dbReference type="EMBL" id="JAPWDV010000003">
    <property type="protein sequence ID" value="KAJ6217603.1"/>
    <property type="molecule type" value="Genomic_DNA"/>
</dbReference>
<feature type="region of interest" description="Disordered" evidence="4">
    <location>
        <begin position="363"/>
        <end position="424"/>
    </location>
</feature>
<dbReference type="PROSITE" id="PS00022">
    <property type="entry name" value="EGF_1"/>
    <property type="match status" value="1"/>
</dbReference>
<evidence type="ECO:0000313" key="7">
    <source>
        <dbReference type="Proteomes" id="UP001142055"/>
    </source>
</evidence>
<feature type="compositionally biased region" description="Low complexity" evidence="4">
    <location>
        <begin position="375"/>
        <end position="385"/>
    </location>
</feature>
<dbReference type="AlphaFoldDB" id="A0A9Q0M2N5"/>
<dbReference type="PROSITE" id="PS01187">
    <property type="entry name" value="EGF_CA"/>
    <property type="match status" value="1"/>
</dbReference>
<dbReference type="InterPro" id="IPR018097">
    <property type="entry name" value="EGF_Ca-bd_CS"/>
</dbReference>
<sequence>MLSPKKPIIISLFSLWFGCVALINITNSVVWANNVTNKNVETSNDISSQMAVKPKNTVNKSVLGLCTRCRLLSNSIYENLKNITNNEGDKQIKVDHTFLNNIDALNQVKKKVKFSKLWNRICFNIKAGRDDCRTLAELNMDKISNWWERIEIENTDSSELSKNNLIFDQLCIDILEVCCPDGHYGPNCVQCIGFPNHICSNNGKCSGAGTRLGNGHCVCKKGYTGDDCSKCDKSFYLNRTITDETGSVQCFPCDVSCKDSCFAGGSRGCHVCKNGYAWENEYGCFDVDECEAGRPDPCPPNSFCINTEGSYMCYQCDQACDGCNGDGPDSCLKCAKDHQYAQIIDNQPLVMFSRFLAYVRKGNDDDDDENRRDNSNNNSYYSNNKSNKKGKAKYAVAPKNISSDTMEESMSSSSTTTEEGSKKRRVREDYRIKYAYLDYSKSIDMRGLECLADDIRSSLEVLKNSYLSVVNSLVILDERRRKRRQNMVQSSNVAPQESNGAVQTISSNFINVKVADNFRNSDQDYLSNYSDTYQWSIDKFCDPATRENEFNLLFQESQKYISTVERIKLHYEPINMNRFQGLVREGKNLLGIIELLNNNYSNNFLDIFRIS</sequence>
<evidence type="ECO:0000256" key="4">
    <source>
        <dbReference type="SAM" id="MobiDB-lite"/>
    </source>
</evidence>
<reference evidence="6" key="1">
    <citation type="submission" date="2022-12" db="EMBL/GenBank/DDBJ databases">
        <title>Genome assemblies of Blomia tropicalis.</title>
        <authorList>
            <person name="Cui Y."/>
        </authorList>
    </citation>
    <scope>NUCLEOTIDE SEQUENCE</scope>
    <source>
        <tissue evidence="6">Adult mites</tissue>
    </source>
</reference>
<evidence type="ECO:0000256" key="2">
    <source>
        <dbReference type="ARBA" id="ARBA00023157"/>
    </source>
</evidence>
<evidence type="ECO:0000259" key="5">
    <source>
        <dbReference type="PROSITE" id="PS50026"/>
    </source>
</evidence>
<evidence type="ECO:0000256" key="1">
    <source>
        <dbReference type="ARBA" id="ARBA00022536"/>
    </source>
</evidence>
<dbReference type="InterPro" id="IPR009030">
    <property type="entry name" value="Growth_fac_rcpt_cys_sf"/>
</dbReference>
<feature type="compositionally biased region" description="Low complexity" evidence="4">
    <location>
        <begin position="402"/>
        <end position="418"/>
    </location>
</feature>
<keyword evidence="7" id="KW-1185">Reference proteome</keyword>
<keyword evidence="1 3" id="KW-0245">EGF-like domain</keyword>
<dbReference type="PROSITE" id="PS01248">
    <property type="entry name" value="EGF_LAM_1"/>
    <property type="match status" value="1"/>
</dbReference>
<protein>
    <recommendedName>
        <fullName evidence="5">EGF-like domain-containing protein</fullName>
    </recommendedName>
</protein>
<proteinExistence type="predicted"/>
<keyword evidence="2 3" id="KW-1015">Disulfide bond</keyword>
<accession>A0A9Q0M2N5</accession>
<feature type="disulfide bond" evidence="3">
    <location>
        <begin position="219"/>
        <end position="228"/>
    </location>
</feature>
<dbReference type="Proteomes" id="UP001142055">
    <property type="component" value="Chromosome 3"/>
</dbReference>
<comment type="caution">
    <text evidence="3">Lacks conserved residue(s) required for the propagation of feature annotation.</text>
</comment>
<evidence type="ECO:0000313" key="6">
    <source>
        <dbReference type="EMBL" id="KAJ6217603.1"/>
    </source>
</evidence>
<dbReference type="GO" id="GO:0005509">
    <property type="term" value="F:calcium ion binding"/>
    <property type="evidence" value="ECO:0007669"/>
    <property type="project" value="InterPro"/>
</dbReference>
<dbReference type="CDD" id="cd00054">
    <property type="entry name" value="EGF_CA"/>
    <property type="match status" value="1"/>
</dbReference>
<dbReference type="InterPro" id="IPR002049">
    <property type="entry name" value="LE_dom"/>
</dbReference>
<dbReference type="CDD" id="cd00055">
    <property type="entry name" value="EGF_Lam"/>
    <property type="match status" value="1"/>
</dbReference>
<dbReference type="PROSITE" id="PS51257">
    <property type="entry name" value="PROKAR_LIPOPROTEIN"/>
    <property type="match status" value="1"/>
</dbReference>
<dbReference type="InterPro" id="IPR000742">
    <property type="entry name" value="EGF"/>
</dbReference>